<sequence length="192" mass="20836">MSILVPVAYEGNVVGHACYNTAEERFTHMARGARARASGKSMTVAETIQAALKSTHIAKLMANPQLFCLKAGSKSPILYSAGGSTTLAQVFKECKSNRNVVFNVVYARRAVDVYVANHIVASVTVSLVISDKFDKLPGALARCLGKRKEDMDKFFFKHGPTVCRSTMSLYQFLDRGAVVLQAHLKGSGCKMA</sequence>
<organism evidence="1 2">
    <name type="scientific">Coemansia javaensis</name>
    <dbReference type="NCBI Taxonomy" id="2761396"/>
    <lineage>
        <taxon>Eukaryota</taxon>
        <taxon>Fungi</taxon>
        <taxon>Fungi incertae sedis</taxon>
        <taxon>Zoopagomycota</taxon>
        <taxon>Kickxellomycotina</taxon>
        <taxon>Kickxellomycetes</taxon>
        <taxon>Kickxellales</taxon>
        <taxon>Kickxellaceae</taxon>
        <taxon>Coemansia</taxon>
    </lineage>
</organism>
<dbReference type="EMBL" id="JANBUL010000151">
    <property type="protein sequence ID" value="KAJ2780078.1"/>
    <property type="molecule type" value="Genomic_DNA"/>
</dbReference>
<dbReference type="AlphaFoldDB" id="A0A9W8HBD1"/>
<evidence type="ECO:0000313" key="1">
    <source>
        <dbReference type="EMBL" id="KAJ2780078.1"/>
    </source>
</evidence>
<reference evidence="1" key="1">
    <citation type="submission" date="2022-07" db="EMBL/GenBank/DDBJ databases">
        <title>Phylogenomic reconstructions and comparative analyses of Kickxellomycotina fungi.</title>
        <authorList>
            <person name="Reynolds N.K."/>
            <person name="Stajich J.E."/>
            <person name="Barry K."/>
            <person name="Grigoriev I.V."/>
            <person name="Crous P."/>
            <person name="Smith M.E."/>
        </authorList>
    </citation>
    <scope>NUCLEOTIDE SEQUENCE</scope>
    <source>
        <strain evidence="1">NBRC 105414</strain>
    </source>
</reference>
<gene>
    <name evidence="1" type="ORF">H4R18_003658</name>
</gene>
<proteinExistence type="predicted"/>
<keyword evidence="2" id="KW-1185">Reference proteome</keyword>
<accession>A0A9W8HBD1</accession>
<protein>
    <submittedName>
        <fullName evidence="1">Uncharacterized protein</fullName>
    </submittedName>
</protein>
<name>A0A9W8HBD1_9FUNG</name>
<evidence type="ECO:0000313" key="2">
    <source>
        <dbReference type="Proteomes" id="UP001140217"/>
    </source>
</evidence>
<comment type="caution">
    <text evidence="1">The sequence shown here is derived from an EMBL/GenBank/DDBJ whole genome shotgun (WGS) entry which is preliminary data.</text>
</comment>
<dbReference type="Proteomes" id="UP001140217">
    <property type="component" value="Unassembled WGS sequence"/>
</dbReference>